<evidence type="ECO:0000313" key="2">
    <source>
        <dbReference type="EMBL" id="GEU64206.1"/>
    </source>
</evidence>
<evidence type="ECO:0000256" key="1">
    <source>
        <dbReference type="SAM" id="MobiDB-lite"/>
    </source>
</evidence>
<accession>A0A6L2LQY6</accession>
<reference evidence="2" key="1">
    <citation type="journal article" date="2019" name="Sci. Rep.">
        <title>Draft genome of Tanacetum cinerariifolium, the natural source of mosquito coil.</title>
        <authorList>
            <person name="Yamashiro T."/>
            <person name="Shiraishi A."/>
            <person name="Satake H."/>
            <person name="Nakayama K."/>
        </authorList>
    </citation>
    <scope>NUCLEOTIDE SEQUENCE</scope>
</reference>
<sequence length="378" mass="43352">MEAYDGEISLGVEENMILNEYVVKSSLEHEMKKGNKVVKKELIVILRGEIYFVKFIINPEEDDVEPGVIFGISFLSGGHLTQEEAAKEALAIRISQKFTLLEEVRHVIKTMAYHDKYMQIIDEIWKYNVELDGKIVKEEEKAVKKIKVGVTTIIAKFLILYIPIDRDAPIVDGRGFLYNRTTESDSDDEEEYQIKRNKFEAPIYGPYLNCNDPAEQSLALQAIINPFQKISVWKKADVLNRMGCDGEINDMLRIRLHEAGSNEEIFTSVAWIRDFNINGPIYAKLCHEFYSTYVFDEVCADDELQTNKIIKQFISKIARKSRVLTDDVLRSLSALMYYRDLDTTTLRDLIESEGKLIPEDPQPGIPRVGVPRPPRASM</sequence>
<organism evidence="2">
    <name type="scientific">Tanacetum cinerariifolium</name>
    <name type="common">Dalmatian daisy</name>
    <name type="synonym">Chrysanthemum cinerariifolium</name>
    <dbReference type="NCBI Taxonomy" id="118510"/>
    <lineage>
        <taxon>Eukaryota</taxon>
        <taxon>Viridiplantae</taxon>
        <taxon>Streptophyta</taxon>
        <taxon>Embryophyta</taxon>
        <taxon>Tracheophyta</taxon>
        <taxon>Spermatophyta</taxon>
        <taxon>Magnoliopsida</taxon>
        <taxon>eudicotyledons</taxon>
        <taxon>Gunneridae</taxon>
        <taxon>Pentapetalae</taxon>
        <taxon>asterids</taxon>
        <taxon>campanulids</taxon>
        <taxon>Asterales</taxon>
        <taxon>Asteraceae</taxon>
        <taxon>Asteroideae</taxon>
        <taxon>Anthemideae</taxon>
        <taxon>Anthemidinae</taxon>
        <taxon>Tanacetum</taxon>
    </lineage>
</organism>
<protein>
    <submittedName>
        <fullName evidence="2">Uncharacterized protein</fullName>
    </submittedName>
</protein>
<gene>
    <name evidence="2" type="ORF">Tci_036184</name>
</gene>
<proteinExistence type="predicted"/>
<dbReference type="EMBL" id="BKCJ010004981">
    <property type="protein sequence ID" value="GEU64206.1"/>
    <property type="molecule type" value="Genomic_DNA"/>
</dbReference>
<comment type="caution">
    <text evidence="2">The sequence shown here is derived from an EMBL/GenBank/DDBJ whole genome shotgun (WGS) entry which is preliminary data.</text>
</comment>
<dbReference type="AlphaFoldDB" id="A0A6L2LQY6"/>
<name>A0A6L2LQY6_TANCI</name>
<feature type="region of interest" description="Disordered" evidence="1">
    <location>
        <begin position="359"/>
        <end position="378"/>
    </location>
</feature>